<evidence type="ECO:0000256" key="1">
    <source>
        <dbReference type="ARBA" id="ARBA00022723"/>
    </source>
</evidence>
<dbReference type="Gene3D" id="3.30.160.60">
    <property type="entry name" value="Classic Zinc Finger"/>
    <property type="match status" value="3"/>
</dbReference>
<protein>
    <submittedName>
        <fullName evidence="7">Zinc finger protein 92 homolog</fullName>
    </submittedName>
</protein>
<evidence type="ECO:0000313" key="7">
    <source>
        <dbReference type="EMBL" id="JAP42510.1"/>
    </source>
</evidence>
<feature type="domain" description="C2H2-type" evidence="6">
    <location>
        <begin position="24"/>
        <end position="52"/>
    </location>
</feature>
<dbReference type="SUPFAM" id="SSF57667">
    <property type="entry name" value="beta-beta-alpha zinc fingers"/>
    <property type="match status" value="2"/>
</dbReference>
<dbReference type="GO" id="GO:0008270">
    <property type="term" value="F:zinc ion binding"/>
    <property type="evidence" value="ECO:0007669"/>
    <property type="project" value="UniProtKB-KW"/>
</dbReference>
<keyword evidence="4" id="KW-0862">Zinc</keyword>
<gene>
    <name evidence="7" type="primary">ZFP92</name>
    <name evidence="8" type="ORF">TR97764</name>
</gene>
<dbReference type="Pfam" id="PF00096">
    <property type="entry name" value="zf-C2H2"/>
    <property type="match status" value="2"/>
</dbReference>
<organism evidence="8">
    <name type="scientific">Schistocephalus solidus</name>
    <name type="common">Tapeworm</name>
    <dbReference type="NCBI Taxonomy" id="70667"/>
    <lineage>
        <taxon>Eukaryota</taxon>
        <taxon>Metazoa</taxon>
        <taxon>Spiralia</taxon>
        <taxon>Lophotrochozoa</taxon>
        <taxon>Platyhelminthes</taxon>
        <taxon>Cestoda</taxon>
        <taxon>Eucestoda</taxon>
        <taxon>Diphyllobothriidea</taxon>
        <taxon>Diphyllobothriidae</taxon>
        <taxon>Schistocephalus</taxon>
    </lineage>
</organism>
<dbReference type="InterPro" id="IPR013087">
    <property type="entry name" value="Znf_C2H2_type"/>
</dbReference>
<keyword evidence="2" id="KW-0677">Repeat</keyword>
<dbReference type="SMART" id="SM00355">
    <property type="entry name" value="ZnF_C2H2"/>
    <property type="match status" value="5"/>
</dbReference>
<proteinExistence type="predicted"/>
<accession>A0A0X3PME3</accession>
<reference evidence="8" key="1">
    <citation type="submission" date="2016-01" db="EMBL/GenBank/DDBJ databases">
        <title>Reference transcriptome for the parasite Schistocephalus solidus: insights into the molecular evolution of parasitism.</title>
        <authorList>
            <person name="Hebert F.O."/>
            <person name="Grambauer S."/>
            <person name="Barber I."/>
            <person name="Landry C.R."/>
            <person name="Aubin-Horth N."/>
        </authorList>
    </citation>
    <scope>NUCLEOTIDE SEQUENCE</scope>
</reference>
<feature type="domain" description="C2H2-type" evidence="6">
    <location>
        <begin position="82"/>
        <end position="110"/>
    </location>
</feature>
<dbReference type="InterPro" id="IPR036236">
    <property type="entry name" value="Znf_C2H2_sf"/>
</dbReference>
<dbReference type="PANTHER" id="PTHR24379:SF121">
    <property type="entry name" value="C2H2-TYPE DOMAIN-CONTAINING PROTEIN"/>
    <property type="match status" value="1"/>
</dbReference>
<feature type="non-terminal residue" evidence="8">
    <location>
        <position position="277"/>
    </location>
</feature>
<dbReference type="Pfam" id="PF13894">
    <property type="entry name" value="zf-C2H2_4"/>
    <property type="match status" value="1"/>
</dbReference>
<dbReference type="EMBL" id="GEEE01012228">
    <property type="protein sequence ID" value="JAP50997.1"/>
    <property type="molecule type" value="Transcribed_RNA"/>
</dbReference>
<feature type="domain" description="C2H2-type" evidence="6">
    <location>
        <begin position="200"/>
        <end position="228"/>
    </location>
</feature>
<dbReference type="AlphaFoldDB" id="A0A0X3PME3"/>
<dbReference type="PANTHER" id="PTHR24379">
    <property type="entry name" value="KRAB AND ZINC FINGER DOMAIN-CONTAINING"/>
    <property type="match status" value="1"/>
</dbReference>
<name>A0A0X3PME3_SCHSO</name>
<evidence type="ECO:0000256" key="5">
    <source>
        <dbReference type="PROSITE-ProRule" id="PRU00042"/>
    </source>
</evidence>
<evidence type="ECO:0000259" key="6">
    <source>
        <dbReference type="PROSITE" id="PS50157"/>
    </source>
</evidence>
<dbReference type="PROSITE" id="PS00028">
    <property type="entry name" value="ZINC_FINGER_C2H2_1"/>
    <property type="match status" value="5"/>
</dbReference>
<feature type="domain" description="C2H2-type" evidence="6">
    <location>
        <begin position="111"/>
        <end position="134"/>
    </location>
</feature>
<keyword evidence="1" id="KW-0479">Metal-binding</keyword>
<keyword evidence="3 5" id="KW-0863">Zinc-finger</keyword>
<dbReference type="Pfam" id="PF12874">
    <property type="entry name" value="zf-met"/>
    <property type="match status" value="1"/>
</dbReference>
<evidence type="ECO:0000256" key="4">
    <source>
        <dbReference type="ARBA" id="ARBA00022833"/>
    </source>
</evidence>
<evidence type="ECO:0000256" key="2">
    <source>
        <dbReference type="ARBA" id="ARBA00022737"/>
    </source>
</evidence>
<dbReference type="EMBL" id="GEEE01020715">
    <property type="protein sequence ID" value="JAP42510.1"/>
    <property type="molecule type" value="Transcribed_RNA"/>
</dbReference>
<sequence>MNGCPQTSLKRPQGTRDTPAPQQYFCEICGKKFLVHSNLQRHIRYIHRSNRHYPCPECGKILASKSNLQKHDDFYHKGKRVNECPICAKQFVRPRELRRHVLNLHLDTKKYHCELCKKPFSDKFSARRHLRDVHKCSTKPSYESTGSVFPAKVTGTFKHPRRIRNENSQAFNFDNLPPPPGASLTLCMTTNGSQQSLHKFPCFKCGKGFSCKYYLRKHENFYHKGKFIIIYLQNYVSKSLAGLPFGSSELHFFVVLLKFRFSGASQTAHRPMPFLLI</sequence>
<evidence type="ECO:0000256" key="3">
    <source>
        <dbReference type="ARBA" id="ARBA00022771"/>
    </source>
</evidence>
<dbReference type="PROSITE" id="PS50157">
    <property type="entry name" value="ZINC_FINGER_C2H2_2"/>
    <property type="match status" value="5"/>
</dbReference>
<evidence type="ECO:0000313" key="8">
    <source>
        <dbReference type="EMBL" id="JAP50997.1"/>
    </source>
</evidence>
<feature type="domain" description="C2H2-type" evidence="6">
    <location>
        <begin position="53"/>
        <end position="81"/>
    </location>
</feature>